<dbReference type="EC" id="2.4.1.-" evidence="8"/>
<evidence type="ECO:0000256" key="3">
    <source>
        <dbReference type="ARBA" id="ARBA00022676"/>
    </source>
</evidence>
<feature type="transmembrane region" description="Helical" evidence="8">
    <location>
        <begin position="9"/>
        <end position="27"/>
    </location>
</feature>
<keyword evidence="3 8" id="KW-0328">Glycosyltransferase</keyword>
<keyword evidence="10" id="KW-1185">Reference proteome</keyword>
<evidence type="ECO:0000256" key="2">
    <source>
        <dbReference type="ARBA" id="ARBA00007647"/>
    </source>
</evidence>
<dbReference type="AlphaFoldDB" id="A0AAD9J8I9"/>
<dbReference type="GO" id="GO:0016757">
    <property type="term" value="F:glycosyltransferase activity"/>
    <property type="evidence" value="ECO:0007669"/>
    <property type="project" value="UniProtKB-UniRule"/>
</dbReference>
<evidence type="ECO:0000256" key="7">
    <source>
        <dbReference type="ARBA" id="ARBA00023136"/>
    </source>
</evidence>
<keyword evidence="5 8" id="KW-0812">Transmembrane</keyword>
<evidence type="ECO:0000313" key="10">
    <source>
        <dbReference type="Proteomes" id="UP001208570"/>
    </source>
</evidence>
<dbReference type="GO" id="GO:0005737">
    <property type="term" value="C:cytoplasm"/>
    <property type="evidence" value="ECO:0007669"/>
    <property type="project" value="TreeGrafter"/>
</dbReference>
<dbReference type="EMBL" id="JAODUP010000491">
    <property type="protein sequence ID" value="KAK2148587.1"/>
    <property type="molecule type" value="Genomic_DNA"/>
</dbReference>
<evidence type="ECO:0000256" key="6">
    <source>
        <dbReference type="ARBA" id="ARBA00022989"/>
    </source>
</evidence>
<evidence type="ECO:0000256" key="1">
    <source>
        <dbReference type="ARBA" id="ARBA00004167"/>
    </source>
</evidence>
<dbReference type="PANTHER" id="PTHR21461:SF69">
    <property type="entry name" value="GLYCOSYLTRANSFERASE FAMILY 92 PROTEIN"/>
    <property type="match status" value="1"/>
</dbReference>
<reference evidence="9" key="1">
    <citation type="journal article" date="2023" name="Mol. Biol. Evol.">
        <title>Third-Generation Sequencing Reveals the Adaptive Role of the Epigenome in Three Deep-Sea Polychaetes.</title>
        <authorList>
            <person name="Perez M."/>
            <person name="Aroh O."/>
            <person name="Sun Y."/>
            <person name="Lan Y."/>
            <person name="Juniper S.K."/>
            <person name="Young C.R."/>
            <person name="Angers B."/>
            <person name="Qian P.Y."/>
        </authorList>
    </citation>
    <scope>NUCLEOTIDE SEQUENCE</scope>
    <source>
        <strain evidence="9">P08H-3</strain>
    </source>
</reference>
<dbReference type="GO" id="GO:0016020">
    <property type="term" value="C:membrane"/>
    <property type="evidence" value="ECO:0007669"/>
    <property type="project" value="UniProtKB-SubCell"/>
</dbReference>
<accession>A0AAD9J8I9</accession>
<dbReference type="Proteomes" id="UP001208570">
    <property type="component" value="Unassembled WGS sequence"/>
</dbReference>
<comment type="subcellular location">
    <subcellularLocation>
        <location evidence="1">Membrane</location>
        <topology evidence="1">Single-pass membrane protein</topology>
    </subcellularLocation>
</comment>
<evidence type="ECO:0000256" key="8">
    <source>
        <dbReference type="RuleBase" id="RU366017"/>
    </source>
</evidence>
<sequence>MSFRCINHGFFLLVFSGVMSYLFLEYIDLNASCASQHMPKMRSKFKLTKFQHWLSQLKTVRLPDVSIVNTVWQAVVEKQTYVLSAFHDIRDEPYGSIRIMAFSSTYQWLLQPRLYCHLWYGQSNISFSYVPATVRIQIDPIREAHNRRYGPEILTCYLPDIRVPEFVSISTSNCQIADNLLHIKKPDEQPTHSFTVCVAPLIHNYSNVYQLTEFIESNRLFGAEHFVFYDYESDPLLYPYLRSYLKEGIMQLVQWPSIPVYVADGEAEPPPDLHSYGQVVALADCVYRHMFDSQFVAYIDLDEMIVPRGGHTWRTLIQKANQQNSLYDRIRLYVPFLPNIQSGAFSFRNRFFLISKQQVSKVDHLRHLNFSDAMSLITNYHIKSLSVTKASSKYYPHGVRSKYIMRPMQVLIPGIHFVFKFYSVNRRMFKFEDDTAMLHHYRYCLPETGADVEADDDFTVLAYLDVLLPRIQSRHKFVRSTFNGMH</sequence>
<keyword evidence="4 8" id="KW-0808">Transferase</keyword>
<organism evidence="9 10">
    <name type="scientific">Paralvinella palmiformis</name>
    <dbReference type="NCBI Taxonomy" id="53620"/>
    <lineage>
        <taxon>Eukaryota</taxon>
        <taxon>Metazoa</taxon>
        <taxon>Spiralia</taxon>
        <taxon>Lophotrochozoa</taxon>
        <taxon>Annelida</taxon>
        <taxon>Polychaeta</taxon>
        <taxon>Sedentaria</taxon>
        <taxon>Canalipalpata</taxon>
        <taxon>Terebellida</taxon>
        <taxon>Terebelliformia</taxon>
        <taxon>Alvinellidae</taxon>
        <taxon>Paralvinella</taxon>
    </lineage>
</organism>
<comment type="similarity">
    <text evidence="2 8">Belongs to the glycosyltransferase 92 family.</text>
</comment>
<name>A0AAD9J8I9_9ANNE</name>
<evidence type="ECO:0000256" key="5">
    <source>
        <dbReference type="ARBA" id="ARBA00022692"/>
    </source>
</evidence>
<dbReference type="InterPro" id="IPR008166">
    <property type="entry name" value="Glyco_transf_92"/>
</dbReference>
<comment type="caution">
    <text evidence="9">The sequence shown here is derived from an EMBL/GenBank/DDBJ whole genome shotgun (WGS) entry which is preliminary data.</text>
</comment>
<keyword evidence="6 8" id="KW-1133">Transmembrane helix</keyword>
<evidence type="ECO:0000313" key="9">
    <source>
        <dbReference type="EMBL" id="KAK2148587.1"/>
    </source>
</evidence>
<dbReference type="PANTHER" id="PTHR21461">
    <property type="entry name" value="GLYCOSYLTRANSFERASE FAMILY 92 PROTEIN"/>
    <property type="match status" value="1"/>
</dbReference>
<dbReference type="Pfam" id="PF01697">
    <property type="entry name" value="Glyco_transf_92"/>
    <property type="match status" value="1"/>
</dbReference>
<keyword evidence="7 8" id="KW-0472">Membrane</keyword>
<gene>
    <name evidence="9" type="ORF">LSH36_491g05015</name>
</gene>
<proteinExistence type="inferred from homology"/>
<protein>
    <recommendedName>
        <fullName evidence="8">Glycosyltransferase family 92 protein</fullName>
        <ecNumber evidence="8">2.4.1.-</ecNumber>
    </recommendedName>
</protein>
<evidence type="ECO:0000256" key="4">
    <source>
        <dbReference type="ARBA" id="ARBA00022679"/>
    </source>
</evidence>